<feature type="compositionally biased region" description="Gly residues" evidence="1">
    <location>
        <begin position="102"/>
        <end position="111"/>
    </location>
</feature>
<dbReference type="AlphaFoldDB" id="A0A7C7D8Q4"/>
<evidence type="ECO:0000313" key="3">
    <source>
        <dbReference type="Proteomes" id="UP000553059"/>
    </source>
</evidence>
<accession>A0A7C7D8Q4</accession>
<dbReference type="EMBL" id="DUTF01000433">
    <property type="protein sequence ID" value="HHY29036.1"/>
    <property type="molecule type" value="Genomic_DNA"/>
</dbReference>
<sequence>MDSPDVYLTTVALRNISAATAVSSLTTSADYAYGTKDMMTDSDGKLFLYLPSGTKTTAAQTSAAVYTGEVITRNDHQASGTLSSDPASSDDDSSDDNSSGGNSSGGGGGTPAGYLPDSAIRTTDNRVTVELGGSVTRIAADQMENLIRANRESPVVIWGKGYTLTFPQGTMQAIPGQREYDFGLQINAGSPDQNLSALAGDGLVLTVVFSHSGPLPAEARMAFQVGTAYAGQTLYYYYYNPKTGQLEYVQSAIVQKDGTITVRQSHCSDYVLTQRILNGKDISGEAERISGEDR</sequence>
<dbReference type="Proteomes" id="UP000553059">
    <property type="component" value="Unassembled WGS sequence"/>
</dbReference>
<feature type="region of interest" description="Disordered" evidence="1">
    <location>
        <begin position="76"/>
        <end position="118"/>
    </location>
</feature>
<name>A0A7C7D8Q4_9FIRM</name>
<gene>
    <name evidence="2" type="ORF">GX523_20265</name>
</gene>
<evidence type="ECO:0000313" key="2">
    <source>
        <dbReference type="EMBL" id="HHY29036.1"/>
    </source>
</evidence>
<organism evidence="2 3">
    <name type="scientific">Desulfitobacterium dehalogenans</name>
    <dbReference type="NCBI Taxonomy" id="36854"/>
    <lineage>
        <taxon>Bacteria</taxon>
        <taxon>Bacillati</taxon>
        <taxon>Bacillota</taxon>
        <taxon>Clostridia</taxon>
        <taxon>Eubacteriales</taxon>
        <taxon>Desulfitobacteriaceae</taxon>
        <taxon>Desulfitobacterium</taxon>
    </lineage>
</organism>
<proteinExistence type="predicted"/>
<protein>
    <submittedName>
        <fullName evidence="2">Uncharacterized protein</fullName>
    </submittedName>
</protein>
<comment type="caution">
    <text evidence="2">The sequence shown here is derived from an EMBL/GenBank/DDBJ whole genome shotgun (WGS) entry which is preliminary data.</text>
</comment>
<feature type="non-terminal residue" evidence="2">
    <location>
        <position position="294"/>
    </location>
</feature>
<reference evidence="2 3" key="1">
    <citation type="journal article" date="2020" name="Biotechnol. Biofuels">
        <title>New insights from the biogas microbiome by comprehensive genome-resolved metagenomics of nearly 1600 species originating from multiple anaerobic digesters.</title>
        <authorList>
            <person name="Campanaro S."/>
            <person name="Treu L."/>
            <person name="Rodriguez-R L.M."/>
            <person name="Kovalovszki A."/>
            <person name="Ziels R.M."/>
            <person name="Maus I."/>
            <person name="Zhu X."/>
            <person name="Kougias P.G."/>
            <person name="Basile A."/>
            <person name="Luo G."/>
            <person name="Schluter A."/>
            <person name="Konstantinidis K.T."/>
            <person name="Angelidaki I."/>
        </authorList>
    </citation>
    <scope>NUCLEOTIDE SEQUENCE [LARGE SCALE GENOMIC DNA]</scope>
    <source>
        <strain evidence="2">AS05jafATM_4</strain>
    </source>
</reference>
<evidence type="ECO:0000256" key="1">
    <source>
        <dbReference type="SAM" id="MobiDB-lite"/>
    </source>
</evidence>